<dbReference type="EMBL" id="JAAKFY010000027">
    <property type="protein sequence ID" value="KAF3832143.1"/>
    <property type="molecule type" value="Genomic_DNA"/>
</dbReference>
<dbReference type="AlphaFoldDB" id="A0A7J5X5Q0"/>
<dbReference type="Proteomes" id="UP000518266">
    <property type="component" value="Unassembled WGS sequence"/>
</dbReference>
<gene>
    <name evidence="1" type="ORF">F7725_025808</name>
</gene>
<evidence type="ECO:0000313" key="2">
    <source>
        <dbReference type="Proteomes" id="UP000518266"/>
    </source>
</evidence>
<reference evidence="1 2" key="1">
    <citation type="submission" date="2020-03" db="EMBL/GenBank/DDBJ databases">
        <title>Dissostichus mawsoni Genome sequencing and assembly.</title>
        <authorList>
            <person name="Park H."/>
        </authorList>
    </citation>
    <scope>NUCLEOTIDE SEQUENCE [LARGE SCALE GENOMIC DNA]</scope>
    <source>
        <strain evidence="1">DM0001</strain>
        <tissue evidence="1">Muscle</tissue>
    </source>
</reference>
<protein>
    <submittedName>
        <fullName evidence="1">Uncharacterized protein</fullName>
    </submittedName>
</protein>
<name>A0A7J5X5Q0_DISMA</name>
<keyword evidence="2" id="KW-1185">Reference proteome</keyword>
<accession>A0A7J5X5Q0</accession>
<sequence>MVLLHKSVLFRVNNIISHTAGRYLMIQGTIENRPKQWRLNNPLIKDDTFISLIENKIKEYISINVDSVSSIQTVWEAFKATCRGWIVSHAPAKHRKAIKKKNNLQSELKTIEKQHMRDPKNPLLQKTLLTVRADLQAILHEETAFSLCRLPKKHFECGDKAGKMLALQLKQLEGKLSIPAIRDSGGNIINDPKLINREFQTFYSNLYQTECTAQDHSLDQFFKNVTLPVLNPTQKHELESSVTPNEITSAIKH</sequence>
<organism evidence="1 2">
    <name type="scientific">Dissostichus mawsoni</name>
    <name type="common">Antarctic cod</name>
    <dbReference type="NCBI Taxonomy" id="36200"/>
    <lineage>
        <taxon>Eukaryota</taxon>
        <taxon>Metazoa</taxon>
        <taxon>Chordata</taxon>
        <taxon>Craniata</taxon>
        <taxon>Vertebrata</taxon>
        <taxon>Euteleostomi</taxon>
        <taxon>Actinopterygii</taxon>
        <taxon>Neopterygii</taxon>
        <taxon>Teleostei</taxon>
        <taxon>Neoteleostei</taxon>
        <taxon>Acanthomorphata</taxon>
        <taxon>Eupercaria</taxon>
        <taxon>Perciformes</taxon>
        <taxon>Notothenioidei</taxon>
        <taxon>Nototheniidae</taxon>
        <taxon>Dissostichus</taxon>
    </lineage>
</organism>
<dbReference type="PANTHER" id="PTHR19446">
    <property type="entry name" value="REVERSE TRANSCRIPTASES"/>
    <property type="match status" value="1"/>
</dbReference>
<dbReference type="OrthoDB" id="8979878at2759"/>
<proteinExistence type="predicted"/>
<evidence type="ECO:0000313" key="1">
    <source>
        <dbReference type="EMBL" id="KAF3832143.1"/>
    </source>
</evidence>
<comment type="caution">
    <text evidence="1">The sequence shown here is derived from an EMBL/GenBank/DDBJ whole genome shotgun (WGS) entry which is preliminary data.</text>
</comment>
<feature type="non-terminal residue" evidence="1">
    <location>
        <position position="253"/>
    </location>
</feature>